<gene>
    <name evidence="1" type="ORF">Cch02nite_53720</name>
</gene>
<dbReference type="EMBL" id="BONG01000037">
    <property type="protein sequence ID" value="GIF91928.1"/>
    <property type="molecule type" value="Genomic_DNA"/>
</dbReference>
<dbReference type="RefSeq" id="WP_191837110.1">
    <property type="nucleotide sequence ID" value="NZ_BAAALB010000001.1"/>
</dbReference>
<proteinExistence type="predicted"/>
<dbReference type="AlphaFoldDB" id="A0A8J3K308"/>
<evidence type="ECO:0000313" key="1">
    <source>
        <dbReference type="EMBL" id="GIF91928.1"/>
    </source>
</evidence>
<reference evidence="1 2" key="1">
    <citation type="submission" date="2021-01" db="EMBL/GenBank/DDBJ databases">
        <title>Whole genome shotgun sequence of Catellatospora chokoriensis NBRC 107358.</title>
        <authorList>
            <person name="Komaki H."/>
            <person name="Tamura T."/>
        </authorList>
    </citation>
    <scope>NUCLEOTIDE SEQUENCE [LARGE SCALE GENOMIC DNA]</scope>
    <source>
        <strain evidence="1 2">NBRC 107358</strain>
    </source>
</reference>
<name>A0A8J3K308_9ACTN</name>
<accession>A0A8J3K308</accession>
<protein>
    <submittedName>
        <fullName evidence="1">Uncharacterized protein</fullName>
    </submittedName>
</protein>
<organism evidence="1 2">
    <name type="scientific">Catellatospora chokoriensis</name>
    <dbReference type="NCBI Taxonomy" id="310353"/>
    <lineage>
        <taxon>Bacteria</taxon>
        <taxon>Bacillati</taxon>
        <taxon>Actinomycetota</taxon>
        <taxon>Actinomycetes</taxon>
        <taxon>Micromonosporales</taxon>
        <taxon>Micromonosporaceae</taxon>
        <taxon>Catellatospora</taxon>
    </lineage>
</organism>
<evidence type="ECO:0000313" key="2">
    <source>
        <dbReference type="Proteomes" id="UP000619293"/>
    </source>
</evidence>
<sequence length="83" mass="9488">MRNAHAPFRRYVMGPRDGDRRYLKLLGGGGFVDRLTDGSATWRRDRPTRATCWMSWYTSTPGWARIVRLGSSIRPAVVATEFV</sequence>
<keyword evidence="2" id="KW-1185">Reference proteome</keyword>
<dbReference type="Proteomes" id="UP000619293">
    <property type="component" value="Unassembled WGS sequence"/>
</dbReference>
<comment type="caution">
    <text evidence="1">The sequence shown here is derived from an EMBL/GenBank/DDBJ whole genome shotgun (WGS) entry which is preliminary data.</text>
</comment>